<evidence type="ECO:0000256" key="2">
    <source>
        <dbReference type="ARBA" id="ARBA00006415"/>
    </source>
</evidence>
<feature type="coiled-coil region" evidence="10">
    <location>
        <begin position="504"/>
        <end position="538"/>
    </location>
</feature>
<dbReference type="InterPro" id="IPR012955">
    <property type="entry name" value="CASP_C"/>
</dbReference>
<sequence length="601" mass="68850">MPESSGNSFQRALAVWRNVNLSTLQKQLHSQGSEIIEGQKESLLKRKDLSQKTKDFRKLSEEEKTGNIKGLLKAYQSEIDALTKRSKVSESAFLSLHNLLANAPDPYPLLELMLDQAIAFDETEHLAKENAELKKQIVSQSDVADLERRLAKAQEDVVALSREKEHAKEVEMRALFEEKEKNWAEREAELHRQVNEARDLVRDMAASHEATQARLSAHDKKTDEGLIGRLAELDIAASDLERANLRIVQVERRNEELCSEIAALRSGKGTGAEVKAEKFQETLKVLEEDYHNLTRVLERTNLERRIESEKLQKMIASLEKDSSRKGEDLNTLRNRESWISSKQDLYFAISNTQLIEFSTIEEEISENPSTEETLRTSLEKLLLSTNKKLNNDLTLLRVSRSDLEENLLNLQTDLDLANRELSDQKQLAAKLEEDLSRIQDRRPPTLGAPSVIGTTRHSRSIRQSSPADSIINSREDSLSGVLEKPDTSILPIITQQRDRFRSRNSELEDELRQQFATISALRSEVQQLQKDNLQLYERSRYLGDYRRGDLAITVGEGSQLERYRNQYEKSVNPFENFRGRVVFFVHSLADSLRKQLESCDR</sequence>
<keyword evidence="9" id="KW-0472">Membrane</keyword>
<organism evidence="14 15">
    <name type="scientific">Neolecta irregularis (strain DAH-3)</name>
    <dbReference type="NCBI Taxonomy" id="1198029"/>
    <lineage>
        <taxon>Eukaryota</taxon>
        <taxon>Fungi</taxon>
        <taxon>Dikarya</taxon>
        <taxon>Ascomycota</taxon>
        <taxon>Taphrinomycotina</taxon>
        <taxon>Neolectales</taxon>
        <taxon>Neolectaceae</taxon>
        <taxon>Neolecta</taxon>
    </lineage>
</organism>
<feature type="coiled-coil region" evidence="10">
    <location>
        <begin position="233"/>
        <end position="303"/>
    </location>
</feature>
<reference evidence="14 15" key="1">
    <citation type="submission" date="2016-04" db="EMBL/GenBank/DDBJ databases">
        <title>Evolutionary innovation and constraint leading to complex multicellularity in the Ascomycota.</title>
        <authorList>
            <person name="Cisse O."/>
            <person name="Nguyen A."/>
            <person name="Hewitt D.A."/>
            <person name="Jedd G."/>
            <person name="Stajich J.E."/>
        </authorList>
    </citation>
    <scope>NUCLEOTIDE SEQUENCE [LARGE SCALE GENOMIC DNA]</scope>
    <source>
        <strain evidence="14 15">DAH-3</strain>
    </source>
</reference>
<dbReference type="GO" id="GO:0000139">
    <property type="term" value="C:Golgi membrane"/>
    <property type="evidence" value="ECO:0007669"/>
    <property type="project" value="UniProtKB-SubCell"/>
</dbReference>
<evidence type="ECO:0000256" key="11">
    <source>
        <dbReference type="SAM" id="MobiDB-lite"/>
    </source>
</evidence>
<accession>A0A1U7LRG5</accession>
<dbReference type="GO" id="GO:0006891">
    <property type="term" value="P:intra-Golgi vesicle-mediated transport"/>
    <property type="evidence" value="ECO:0007669"/>
    <property type="project" value="InterPro"/>
</dbReference>
<comment type="similarity">
    <text evidence="2">Belongs to the CASP family.</text>
</comment>
<dbReference type="OrthoDB" id="10257567at2759"/>
<dbReference type="PANTHER" id="PTHR14043:SF2">
    <property type="entry name" value="HOMEOBOX PROTEIN CUT"/>
    <property type="match status" value="1"/>
</dbReference>
<keyword evidence="7" id="KW-0333">Golgi apparatus</keyword>
<evidence type="ECO:0000256" key="4">
    <source>
        <dbReference type="ARBA" id="ARBA00022448"/>
    </source>
</evidence>
<feature type="domain" description="CASP C-terminal" evidence="12">
    <location>
        <begin position="409"/>
        <end position="580"/>
    </location>
</feature>
<evidence type="ECO:0000259" key="12">
    <source>
        <dbReference type="Pfam" id="PF08172"/>
    </source>
</evidence>
<dbReference type="STRING" id="1198029.A0A1U7LRG5"/>
<dbReference type="Proteomes" id="UP000186594">
    <property type="component" value="Unassembled WGS sequence"/>
</dbReference>
<feature type="coiled-coil region" evidence="10">
    <location>
        <begin position="143"/>
        <end position="170"/>
    </location>
</feature>
<keyword evidence="15" id="KW-1185">Reference proteome</keyword>
<feature type="region of interest" description="Disordered" evidence="11">
    <location>
        <begin position="440"/>
        <end position="469"/>
    </location>
</feature>
<comment type="subcellular location">
    <subcellularLocation>
        <location evidence="1">Golgi apparatus membrane</location>
        <topology evidence="1">Single-pass type IV membrane protein</topology>
    </subcellularLocation>
</comment>
<protein>
    <recommendedName>
        <fullName evidence="3">Protein CASP</fullName>
    </recommendedName>
</protein>
<evidence type="ECO:0000256" key="8">
    <source>
        <dbReference type="ARBA" id="ARBA00023054"/>
    </source>
</evidence>
<dbReference type="Pfam" id="PF25398">
    <property type="entry name" value="CUX1_N"/>
    <property type="match status" value="1"/>
</dbReference>
<dbReference type="Pfam" id="PF08172">
    <property type="entry name" value="CASP_C"/>
    <property type="match status" value="1"/>
</dbReference>
<evidence type="ECO:0000256" key="7">
    <source>
        <dbReference type="ARBA" id="ARBA00023034"/>
    </source>
</evidence>
<comment type="caution">
    <text evidence="14">The sequence shown here is derived from an EMBL/GenBank/DDBJ whole genome shotgun (WGS) entry which is preliminary data.</text>
</comment>
<name>A0A1U7LRG5_NEOID</name>
<dbReference type="InterPro" id="IPR057476">
    <property type="entry name" value="Cux_N"/>
</dbReference>
<evidence type="ECO:0000256" key="1">
    <source>
        <dbReference type="ARBA" id="ARBA00004409"/>
    </source>
</evidence>
<evidence type="ECO:0000256" key="10">
    <source>
        <dbReference type="SAM" id="Coils"/>
    </source>
</evidence>
<dbReference type="EMBL" id="LXFE01000503">
    <property type="protein sequence ID" value="OLL25111.1"/>
    <property type="molecule type" value="Genomic_DNA"/>
</dbReference>
<keyword evidence="6" id="KW-1133">Transmembrane helix</keyword>
<dbReference type="AlphaFoldDB" id="A0A1U7LRG5"/>
<evidence type="ECO:0000256" key="5">
    <source>
        <dbReference type="ARBA" id="ARBA00022692"/>
    </source>
</evidence>
<evidence type="ECO:0000256" key="6">
    <source>
        <dbReference type="ARBA" id="ARBA00022989"/>
    </source>
</evidence>
<proteinExistence type="inferred from homology"/>
<dbReference type="PANTHER" id="PTHR14043">
    <property type="entry name" value="CCAAT DISPLACEMENT PROTEIN-RELATED"/>
    <property type="match status" value="1"/>
</dbReference>
<evidence type="ECO:0000313" key="14">
    <source>
        <dbReference type="EMBL" id="OLL25111.1"/>
    </source>
</evidence>
<gene>
    <name evidence="14" type="ORF">NEOLI_002842</name>
</gene>
<keyword evidence="8 10" id="KW-0175">Coiled coil</keyword>
<evidence type="ECO:0000259" key="13">
    <source>
        <dbReference type="Pfam" id="PF25398"/>
    </source>
</evidence>
<dbReference type="OMA" id="WQQEGFN"/>
<evidence type="ECO:0000256" key="9">
    <source>
        <dbReference type="ARBA" id="ARBA00023136"/>
    </source>
</evidence>
<evidence type="ECO:0000313" key="15">
    <source>
        <dbReference type="Proteomes" id="UP000186594"/>
    </source>
</evidence>
<keyword evidence="4" id="KW-0813">Transport</keyword>
<evidence type="ECO:0000256" key="3">
    <source>
        <dbReference type="ARBA" id="ARBA00018691"/>
    </source>
</evidence>
<feature type="domain" description="Cux N-terminal" evidence="13">
    <location>
        <begin position="5"/>
        <end position="116"/>
    </location>
</feature>
<keyword evidence="5" id="KW-0812">Transmembrane</keyword>